<dbReference type="KEGG" id="cle:Clole_1083"/>
<keyword evidence="3" id="KW-1185">Reference proteome</keyword>
<dbReference type="HOGENOM" id="CLU_201605_0_0_9"/>
<evidence type="ECO:0000259" key="1">
    <source>
        <dbReference type="Pfam" id="PF07561"/>
    </source>
</evidence>
<dbReference type="AlphaFoldDB" id="F2JRZ9"/>
<gene>
    <name evidence="2" type="ordered locus">Clole_1083</name>
</gene>
<evidence type="ECO:0000313" key="3">
    <source>
        <dbReference type="Proteomes" id="UP000008467"/>
    </source>
</evidence>
<dbReference type="eggNOG" id="ENOG5033B22">
    <property type="taxonomic scope" value="Bacteria"/>
</dbReference>
<dbReference type="Pfam" id="PF07561">
    <property type="entry name" value="DUF1540"/>
    <property type="match status" value="1"/>
</dbReference>
<proteinExistence type="predicted"/>
<dbReference type="EMBL" id="CP002582">
    <property type="protein sequence ID" value="ADZ82813.1"/>
    <property type="molecule type" value="Genomic_DNA"/>
</dbReference>
<dbReference type="RefSeq" id="WP_013656112.1">
    <property type="nucleotide sequence ID" value="NC_015275.1"/>
</dbReference>
<sequence>MKKNPSIGCTVSSCQYHAESENYCTLQQIMVGTHEAHPTQVECTDCESFEPKA</sequence>
<reference evidence="2 3" key="1">
    <citation type="journal article" date="2011" name="J. Bacteriol.">
        <title>Complete genome sequence of the cellulose-degrading bacterium Cellulosilyticum lentocellum.</title>
        <authorList>
            <consortium name="US DOE Joint Genome Institute"/>
            <person name="Miller D.A."/>
            <person name="Suen G."/>
            <person name="Bruce D."/>
            <person name="Copeland A."/>
            <person name="Cheng J.F."/>
            <person name="Detter C."/>
            <person name="Goodwin L.A."/>
            <person name="Han C.S."/>
            <person name="Hauser L.J."/>
            <person name="Land M.L."/>
            <person name="Lapidus A."/>
            <person name="Lucas S."/>
            <person name="Meincke L."/>
            <person name="Pitluck S."/>
            <person name="Tapia R."/>
            <person name="Teshima H."/>
            <person name="Woyke T."/>
            <person name="Fox B.G."/>
            <person name="Angert E.R."/>
            <person name="Currie C.R."/>
        </authorList>
    </citation>
    <scope>NUCLEOTIDE SEQUENCE [LARGE SCALE GENOMIC DNA]</scope>
    <source>
        <strain evidence="3">ATCC 49066 / DSM 5427 / NCIMB 11756 / RHM5</strain>
    </source>
</reference>
<accession>F2JRZ9</accession>
<protein>
    <recommendedName>
        <fullName evidence="1">DUF1540 domain-containing protein</fullName>
    </recommendedName>
</protein>
<evidence type="ECO:0000313" key="2">
    <source>
        <dbReference type="EMBL" id="ADZ82813.1"/>
    </source>
</evidence>
<name>F2JRZ9_CELLD</name>
<organism evidence="2 3">
    <name type="scientific">Cellulosilyticum lentocellum (strain ATCC 49066 / DSM 5427 / NCIMB 11756 / RHM5)</name>
    <name type="common">Clostridium lentocellum</name>
    <dbReference type="NCBI Taxonomy" id="642492"/>
    <lineage>
        <taxon>Bacteria</taxon>
        <taxon>Bacillati</taxon>
        <taxon>Bacillota</taxon>
        <taxon>Clostridia</taxon>
        <taxon>Lachnospirales</taxon>
        <taxon>Cellulosilyticaceae</taxon>
        <taxon>Cellulosilyticum</taxon>
    </lineage>
</organism>
<dbReference type="Proteomes" id="UP000008467">
    <property type="component" value="Chromosome"/>
</dbReference>
<dbReference type="InterPro" id="IPR011437">
    <property type="entry name" value="DUF1540"/>
</dbReference>
<feature type="domain" description="DUF1540" evidence="1">
    <location>
        <begin position="7"/>
        <end position="49"/>
    </location>
</feature>